<dbReference type="Proteomes" id="UP000008206">
    <property type="component" value="Chromosome"/>
</dbReference>
<evidence type="ECO:0000313" key="1">
    <source>
        <dbReference type="EMBL" id="ADN12499.1"/>
    </source>
</evidence>
<proteinExistence type="predicted"/>
<dbReference type="KEGG" id="cyj:Cyan7822_0454"/>
<dbReference type="EMBL" id="CP002198">
    <property type="protein sequence ID" value="ADN12499.1"/>
    <property type="molecule type" value="Genomic_DNA"/>
</dbReference>
<evidence type="ECO:0000313" key="2">
    <source>
        <dbReference type="Proteomes" id="UP000008206"/>
    </source>
</evidence>
<dbReference type="AlphaFoldDB" id="E0U7B2"/>
<dbReference type="RefSeq" id="WP_013320609.1">
    <property type="nucleotide sequence ID" value="NC_014501.1"/>
</dbReference>
<protein>
    <submittedName>
        <fullName evidence="1">Uncharacterized protein</fullName>
    </submittedName>
</protein>
<name>E0U7B2_GLOV7</name>
<sequence>MTLYLAHFDTKLRQDLELREPIKNCLAEYLFPDAKFTLGEINPDTVKAEDLRAYKGMSLQFASGKRMYFSERPVRDLLYPNASDGAAYGSLPFTPCQKFSEVRQARVLIIDDSTGASDGILPLQEAKKLVGDCYGKMSLELAEQLTSSKNAPIQFRLGIRPQNDCDVYRIAKGTLAPDRRLETLTSAVISGREKMKVGYDLILPTSSFKGRKGADAIKPGEYLLNIGIGVKAIAQYGKQSLGTQVLVNYPQGVEADILPILERKAKELANAQSDLHALAKHFLQNYQQRTITTEEEYLKDLDLSPEDTLAEEDAENIQKGERIFYDLLKTDLEHHGQLLEHPFVIDELKKFLQRQWMDIATGRAIKFQSALAQPSLDLGENEVCVPRMPNGAELIVTRSPLVNSNGVITLTNRHLPGLMHLEGTIHIHPETAAKHLQADFDGDRLAFERADKYPTLTAEIKESLLPQNRYPDVVKPDKVAYQGSFEEIATSAVKNDIGKIANQIMRAVSLRWETVLMPQEKKESYVGQVAKYYREILDKDASPDNHFSIPQKYKQTIQEIANLPQELTAQQIETALQQMRDIQYKIVGDLSNELQVAVDGPKSANRPNTAILNACREIGGYQPVAWLSGRDKSRNPQVYRTHPLESKNYSPIDRMIGVANEKWQENRLISRPVHQFREFFPSVKNPNLTEIAGEIKETYNDYLKKARTLTDLKTEHPELIEPYIEVTSATSQRKIYLTRLDRFGGLESGLLNPNKPCTLDLRVVKNTIEPEIPNTLLAVATLNIDEKLVEQPVGAIATSSVEQHNLKAGRSLIQASAITRPGITDGRIEGIYSELDEYVNMLRQQHPVNERRELAAALWHNAHTRDEYQTKKALLAFKLFPDEVIQQLSKLQFTELKVVGLHFPTNEHGNKQWRGEEVDCEIALHPIPDKSGQLEEKRIIKVENKVLAPLTNESPAMAVGTKFKASILAEPSSGVIATTPKGNTLKIGQIKNFAYRKHSWQGQEAKINIALVNNGRGRAIPLVTLDGNALGVLDKESEMNLKERNLLSAKGLTLVARLSNTPSTTAQVIVKPETVLYPWQQRELEKQMEAKRGVYRQQYEAYASDVGRNSSLAGASPHLIDVEVARLAYADTGDSHEVATILSQSDQVRQWRASVPNALSWDEYVNQAKEYVRYVQSAAKERSNQVSFER</sequence>
<organism evidence="1 2">
    <name type="scientific">Gloeothece verrucosa (strain PCC 7822)</name>
    <name type="common">Cyanothece sp. (strain PCC 7822)</name>
    <dbReference type="NCBI Taxonomy" id="497965"/>
    <lineage>
        <taxon>Bacteria</taxon>
        <taxon>Bacillati</taxon>
        <taxon>Cyanobacteriota</taxon>
        <taxon>Cyanophyceae</taxon>
        <taxon>Oscillatoriophycideae</taxon>
        <taxon>Chroococcales</taxon>
        <taxon>Aphanothecaceae</taxon>
        <taxon>Gloeothece</taxon>
        <taxon>Gloeothece verrucosa</taxon>
    </lineage>
</organism>
<dbReference type="OrthoDB" id="498999at2"/>
<dbReference type="STRING" id="497965.Cyan7822_0454"/>
<gene>
    <name evidence="1" type="ordered locus">Cyan7822_0454</name>
</gene>
<dbReference type="HOGENOM" id="CLU_003472_0_0_3"/>
<dbReference type="eggNOG" id="COG0328">
    <property type="taxonomic scope" value="Bacteria"/>
</dbReference>
<accession>E0U7B2</accession>
<reference evidence="2" key="1">
    <citation type="journal article" date="2011" name="MBio">
        <title>Novel metabolic attributes of the genus Cyanothece, comprising a group of unicellular nitrogen-fixing Cyanobacteria.</title>
        <authorList>
            <person name="Bandyopadhyay A."/>
            <person name="Elvitigala T."/>
            <person name="Welsh E."/>
            <person name="Stockel J."/>
            <person name="Liberton M."/>
            <person name="Min H."/>
            <person name="Sherman L.A."/>
            <person name="Pakrasi H.B."/>
        </authorList>
    </citation>
    <scope>NUCLEOTIDE SEQUENCE [LARGE SCALE GENOMIC DNA]</scope>
    <source>
        <strain evidence="2">PCC 7822</strain>
    </source>
</reference>
<keyword evidence="2" id="KW-1185">Reference proteome</keyword>